<reference evidence="1" key="1">
    <citation type="submission" date="2022-11" db="EMBL/GenBank/DDBJ databases">
        <title>Genome Sequence of Boeremia exigua.</title>
        <authorList>
            <person name="Buettner E."/>
        </authorList>
    </citation>
    <scope>NUCLEOTIDE SEQUENCE</scope>
    <source>
        <strain evidence="1">CU02</strain>
    </source>
</reference>
<keyword evidence="2" id="KW-1185">Reference proteome</keyword>
<accession>A0ACC2IMG1</accession>
<gene>
    <name evidence="1" type="ORF">OPT61_g2169</name>
</gene>
<name>A0ACC2IMG1_9PLEO</name>
<evidence type="ECO:0000313" key="2">
    <source>
        <dbReference type="Proteomes" id="UP001153331"/>
    </source>
</evidence>
<proteinExistence type="predicted"/>
<sequence>MKFTLSASILALALSATGVAAAPGIELTYTVGTNIGITYVSKTVLIHNSGERTGYPAIDSDCKTVGSVELCVDKYNKRAHAYYRDSNYKRCFRNYGSSCGTRCYRSESTLALCARRIDHFSPAKKTAALRSGLLPTLSCSRAVPFGSCLWEIFQLSAKKRSQSSEKRKLQGNVPDGATVDDAIIQPSRAVSPSVHRNRGFASEENDTRTQHRLSRLINSTAKLSRSSSRSTPSSDIPLCSTDKSNQHAQAEQN</sequence>
<dbReference type="EMBL" id="JAPHNI010000096">
    <property type="protein sequence ID" value="KAJ8116389.1"/>
    <property type="molecule type" value="Genomic_DNA"/>
</dbReference>
<dbReference type="Proteomes" id="UP001153331">
    <property type="component" value="Unassembled WGS sequence"/>
</dbReference>
<evidence type="ECO:0000313" key="1">
    <source>
        <dbReference type="EMBL" id="KAJ8116389.1"/>
    </source>
</evidence>
<comment type="caution">
    <text evidence="1">The sequence shown here is derived from an EMBL/GenBank/DDBJ whole genome shotgun (WGS) entry which is preliminary data.</text>
</comment>
<protein>
    <submittedName>
        <fullName evidence="1">Uncharacterized protein</fullName>
    </submittedName>
</protein>
<organism evidence="1 2">
    <name type="scientific">Boeremia exigua</name>
    <dbReference type="NCBI Taxonomy" id="749465"/>
    <lineage>
        <taxon>Eukaryota</taxon>
        <taxon>Fungi</taxon>
        <taxon>Dikarya</taxon>
        <taxon>Ascomycota</taxon>
        <taxon>Pezizomycotina</taxon>
        <taxon>Dothideomycetes</taxon>
        <taxon>Pleosporomycetidae</taxon>
        <taxon>Pleosporales</taxon>
        <taxon>Pleosporineae</taxon>
        <taxon>Didymellaceae</taxon>
        <taxon>Boeremia</taxon>
    </lineage>
</organism>